<dbReference type="EC" id="6.5.1.1" evidence="2"/>
<reference evidence="12" key="1">
    <citation type="submission" date="2020-04" db="EMBL/GenBank/DDBJ databases">
        <authorList>
            <person name="Alioto T."/>
            <person name="Alioto T."/>
            <person name="Gomez Garrido J."/>
        </authorList>
    </citation>
    <scope>NUCLEOTIDE SEQUENCE</scope>
    <source>
        <strain evidence="12">A484AB</strain>
    </source>
</reference>
<keyword evidence="10" id="KW-0539">Nucleus</keyword>
<evidence type="ECO:0000256" key="3">
    <source>
        <dbReference type="ARBA" id="ARBA00022598"/>
    </source>
</evidence>
<keyword evidence="7" id="KW-0067">ATP-binding</keyword>
<dbReference type="PANTHER" id="PTHR45997">
    <property type="entry name" value="DNA LIGASE 4"/>
    <property type="match status" value="1"/>
</dbReference>
<evidence type="ECO:0000256" key="4">
    <source>
        <dbReference type="ARBA" id="ARBA00022723"/>
    </source>
</evidence>
<evidence type="ECO:0000256" key="1">
    <source>
        <dbReference type="ARBA" id="ARBA00007572"/>
    </source>
</evidence>
<organism evidence="12 13">
    <name type="scientific">Paramuricea clavata</name>
    <name type="common">Red gorgonian</name>
    <name type="synonym">Violescent sea-whip</name>
    <dbReference type="NCBI Taxonomy" id="317549"/>
    <lineage>
        <taxon>Eukaryota</taxon>
        <taxon>Metazoa</taxon>
        <taxon>Cnidaria</taxon>
        <taxon>Anthozoa</taxon>
        <taxon>Octocorallia</taxon>
        <taxon>Malacalcyonacea</taxon>
        <taxon>Plexauridae</taxon>
        <taxon>Paramuricea</taxon>
    </lineage>
</organism>
<comment type="similarity">
    <text evidence="1">Belongs to the ATP-dependent DNA ligase family.</text>
</comment>
<dbReference type="InterPro" id="IPR000977">
    <property type="entry name" value="DNA_ligase_ATP-dep"/>
</dbReference>
<evidence type="ECO:0000313" key="13">
    <source>
        <dbReference type="Proteomes" id="UP001152795"/>
    </source>
</evidence>
<proteinExistence type="inferred from homology"/>
<dbReference type="GO" id="GO:0003677">
    <property type="term" value="F:DNA binding"/>
    <property type="evidence" value="ECO:0007669"/>
    <property type="project" value="InterPro"/>
</dbReference>
<keyword evidence="8" id="KW-0460">Magnesium</keyword>
<dbReference type="Gene3D" id="1.10.3260.10">
    <property type="entry name" value="DNA ligase, ATP-dependent, N-terminal domain"/>
    <property type="match status" value="1"/>
</dbReference>
<dbReference type="GO" id="GO:0046872">
    <property type="term" value="F:metal ion binding"/>
    <property type="evidence" value="ECO:0007669"/>
    <property type="project" value="UniProtKB-KW"/>
</dbReference>
<protein>
    <recommendedName>
        <fullName evidence="2">DNA ligase (ATP)</fullName>
        <ecNumber evidence="2">6.5.1.1</ecNumber>
    </recommendedName>
</protein>
<dbReference type="SUPFAM" id="SSF56091">
    <property type="entry name" value="DNA ligase/mRNA capping enzyme, catalytic domain"/>
    <property type="match status" value="1"/>
</dbReference>
<dbReference type="CDD" id="cd07903">
    <property type="entry name" value="Adenylation_DNA_ligase_IV"/>
    <property type="match status" value="1"/>
</dbReference>
<dbReference type="Gene3D" id="3.30.470.30">
    <property type="entry name" value="DNA ligase/mRNA capping enzyme"/>
    <property type="match status" value="1"/>
</dbReference>
<dbReference type="GO" id="GO:0006297">
    <property type="term" value="P:nucleotide-excision repair, DNA gap filling"/>
    <property type="evidence" value="ECO:0007669"/>
    <property type="project" value="TreeGrafter"/>
</dbReference>
<feature type="non-terminal residue" evidence="12">
    <location>
        <position position="1"/>
    </location>
</feature>
<dbReference type="GO" id="GO:0003910">
    <property type="term" value="F:DNA ligase (ATP) activity"/>
    <property type="evidence" value="ECO:0007669"/>
    <property type="project" value="UniProtKB-EC"/>
</dbReference>
<comment type="catalytic activity">
    <reaction evidence="11">
        <text>ATP + (deoxyribonucleotide)n-3'-hydroxyl + 5'-phospho-(deoxyribonucleotide)m = (deoxyribonucleotide)n+m + AMP + diphosphate.</text>
        <dbReference type="EC" id="6.5.1.1"/>
    </reaction>
</comment>
<dbReference type="GO" id="GO:0071897">
    <property type="term" value="P:DNA biosynthetic process"/>
    <property type="evidence" value="ECO:0007669"/>
    <property type="project" value="InterPro"/>
</dbReference>
<dbReference type="Proteomes" id="UP001152795">
    <property type="component" value="Unassembled WGS sequence"/>
</dbReference>
<dbReference type="PANTHER" id="PTHR45997:SF1">
    <property type="entry name" value="DNA LIGASE 4"/>
    <property type="match status" value="1"/>
</dbReference>
<name>A0A6S7G2J3_PARCT</name>
<dbReference type="InterPro" id="IPR036599">
    <property type="entry name" value="DNA_ligase_N_sf"/>
</dbReference>
<dbReference type="GO" id="GO:0005958">
    <property type="term" value="C:DNA-dependent protein kinase-DNA ligase 4 complex"/>
    <property type="evidence" value="ECO:0007669"/>
    <property type="project" value="TreeGrafter"/>
</dbReference>
<keyword evidence="13" id="KW-1185">Reference proteome</keyword>
<evidence type="ECO:0000256" key="9">
    <source>
        <dbReference type="ARBA" id="ARBA00023204"/>
    </source>
</evidence>
<evidence type="ECO:0000256" key="5">
    <source>
        <dbReference type="ARBA" id="ARBA00022741"/>
    </source>
</evidence>
<dbReference type="InterPro" id="IPR012310">
    <property type="entry name" value="DNA_ligase_ATP-dep_cent"/>
</dbReference>
<dbReference type="GO" id="GO:0032807">
    <property type="term" value="C:DNA ligase IV complex"/>
    <property type="evidence" value="ECO:0007669"/>
    <property type="project" value="TreeGrafter"/>
</dbReference>
<gene>
    <name evidence="12" type="ORF">PACLA_8A047208</name>
</gene>
<keyword evidence="5" id="KW-0547">Nucleotide-binding</keyword>
<dbReference type="GO" id="GO:0005524">
    <property type="term" value="F:ATP binding"/>
    <property type="evidence" value="ECO:0007669"/>
    <property type="project" value="UniProtKB-KW"/>
</dbReference>
<dbReference type="InterPro" id="IPR012308">
    <property type="entry name" value="DNA_ligase_ATP-dep_N"/>
</dbReference>
<evidence type="ECO:0000256" key="11">
    <source>
        <dbReference type="ARBA" id="ARBA00034003"/>
    </source>
</evidence>
<dbReference type="AlphaFoldDB" id="A0A6S7G2J3"/>
<keyword evidence="9" id="KW-0234">DNA repair</keyword>
<evidence type="ECO:0000256" key="7">
    <source>
        <dbReference type="ARBA" id="ARBA00022840"/>
    </source>
</evidence>
<dbReference type="EMBL" id="CACRXK020000639">
    <property type="protein sequence ID" value="CAB3983647.1"/>
    <property type="molecule type" value="Genomic_DNA"/>
</dbReference>
<dbReference type="Pfam" id="PF01068">
    <property type="entry name" value="DNA_ligase_A_M"/>
    <property type="match status" value="1"/>
</dbReference>
<evidence type="ECO:0000256" key="6">
    <source>
        <dbReference type="ARBA" id="ARBA00022763"/>
    </source>
</evidence>
<evidence type="ECO:0000256" key="8">
    <source>
        <dbReference type="ARBA" id="ARBA00022842"/>
    </source>
</evidence>
<dbReference type="InterPro" id="IPR029710">
    <property type="entry name" value="LIG4"/>
</dbReference>
<dbReference type="Pfam" id="PF04675">
    <property type="entry name" value="DNA_ligase_A_N"/>
    <property type="match status" value="1"/>
</dbReference>
<sequence length="393" mass="44204">MATDRGAKTVASQVPFHDICSLLEKIHSNKGTDKKKGILRSFTGSWRETHNKIHGDAKTDDSFFPAMRLLLPQFDKERPAYGMKEAALARHYIEILSIGKDSLDAKKLLNYKAPTHALKDAGDFAMVAYFVLKNRCPEKGSLTIKQVNDLLDKVAMGNMEHKKADTRSALQILLRNTSAVEQKWLIRMIMKELKVGISDKSIFDVYHPDAMDVFNVCSILSKVCQDLKDPTVRKNDSEITLFSAFKPMLGQRAAIDEVEKLMNEQEFIIETKLDGERFMLHKQDNMFKYFSRGSNEYTTTFGSSPNEGFLTPFIANCFSSKVKSCILDGEMMAFNASNEIKFVSKGANIDFKSEKTYSGDSGLHPCFVVFDVLLVNGKSIASLSLKERLANLE</sequence>
<accession>A0A6S7G2J3</accession>
<dbReference type="InterPro" id="IPR044125">
    <property type="entry name" value="Adenylation_DNA_ligase_IV"/>
</dbReference>
<dbReference type="SUPFAM" id="SSF117018">
    <property type="entry name" value="ATP-dependent DNA ligase DNA-binding domain"/>
    <property type="match status" value="1"/>
</dbReference>
<keyword evidence="4" id="KW-0479">Metal-binding</keyword>
<evidence type="ECO:0000256" key="2">
    <source>
        <dbReference type="ARBA" id="ARBA00012727"/>
    </source>
</evidence>
<dbReference type="OrthoDB" id="151490at2759"/>
<comment type="caution">
    <text evidence="12">The sequence shown here is derived from an EMBL/GenBank/DDBJ whole genome shotgun (WGS) entry which is preliminary data.</text>
</comment>
<keyword evidence="6" id="KW-0227">DNA damage</keyword>
<dbReference type="GO" id="GO:0006303">
    <property type="term" value="P:double-strand break repair via nonhomologous end joining"/>
    <property type="evidence" value="ECO:0007669"/>
    <property type="project" value="TreeGrafter"/>
</dbReference>
<keyword evidence="3 12" id="KW-0436">Ligase</keyword>
<evidence type="ECO:0000256" key="10">
    <source>
        <dbReference type="ARBA" id="ARBA00023242"/>
    </source>
</evidence>
<dbReference type="GO" id="GO:0006310">
    <property type="term" value="P:DNA recombination"/>
    <property type="evidence" value="ECO:0007669"/>
    <property type="project" value="InterPro"/>
</dbReference>
<dbReference type="NCBIfam" id="TIGR00574">
    <property type="entry name" value="dnl1"/>
    <property type="match status" value="1"/>
</dbReference>
<evidence type="ECO:0000313" key="12">
    <source>
        <dbReference type="EMBL" id="CAB3983647.1"/>
    </source>
</evidence>